<proteinExistence type="predicted"/>
<feature type="transmembrane region" description="Helical" evidence="5">
    <location>
        <begin position="163"/>
        <end position="183"/>
    </location>
</feature>
<feature type="transmembrane region" description="Helical" evidence="5">
    <location>
        <begin position="78"/>
        <end position="96"/>
    </location>
</feature>
<evidence type="ECO:0000256" key="2">
    <source>
        <dbReference type="ARBA" id="ARBA00022692"/>
    </source>
</evidence>
<dbReference type="InterPro" id="IPR007300">
    <property type="entry name" value="CidB/LrgB"/>
</dbReference>
<keyword evidence="7" id="KW-1185">Reference proteome</keyword>
<feature type="transmembrane region" description="Helical" evidence="5">
    <location>
        <begin position="13"/>
        <end position="34"/>
    </location>
</feature>
<protein>
    <submittedName>
        <fullName evidence="6">LrgB family protein</fullName>
    </submittedName>
</protein>
<comment type="caution">
    <text evidence="6">The sequence shown here is derived from an EMBL/GenBank/DDBJ whole genome shotgun (WGS) entry which is preliminary data.</text>
</comment>
<feature type="transmembrane region" description="Helical" evidence="5">
    <location>
        <begin position="46"/>
        <end position="66"/>
    </location>
</feature>
<feature type="transmembrane region" description="Helical" evidence="5">
    <location>
        <begin position="219"/>
        <end position="243"/>
    </location>
</feature>
<organism evidence="6 7">
    <name type="scientific">Candidatus Competibacter denitrificans Run_A_D11</name>
    <dbReference type="NCBI Taxonomy" id="1400863"/>
    <lineage>
        <taxon>Bacteria</taxon>
        <taxon>Pseudomonadati</taxon>
        <taxon>Pseudomonadota</taxon>
        <taxon>Gammaproteobacteria</taxon>
        <taxon>Candidatus Competibacteraceae</taxon>
        <taxon>Candidatus Competibacter</taxon>
    </lineage>
</organism>
<evidence type="ECO:0000313" key="6">
    <source>
        <dbReference type="EMBL" id="CDI01670.1"/>
    </source>
</evidence>
<gene>
    <name evidence="6" type="ORF">BN873_190064</name>
</gene>
<feature type="transmembrane region" description="Helical" evidence="5">
    <location>
        <begin position="108"/>
        <end position="130"/>
    </location>
</feature>
<evidence type="ECO:0000313" key="7">
    <source>
        <dbReference type="Proteomes" id="UP000035760"/>
    </source>
</evidence>
<keyword evidence="4 5" id="KW-0472">Membrane</keyword>
<name>W6M7J5_9GAMM</name>
<reference evidence="6" key="1">
    <citation type="submission" date="2013-07" db="EMBL/GenBank/DDBJ databases">
        <authorList>
            <person name="McIlroy S."/>
        </authorList>
    </citation>
    <scope>NUCLEOTIDE SEQUENCE [LARGE SCALE GENOMIC DNA]</scope>
    <source>
        <strain evidence="6">Run_A_D11</strain>
    </source>
</reference>
<evidence type="ECO:0000256" key="4">
    <source>
        <dbReference type="ARBA" id="ARBA00023136"/>
    </source>
</evidence>
<comment type="subcellular location">
    <subcellularLocation>
        <location evidence="1">Membrane</location>
        <topology evidence="1">Multi-pass membrane protein</topology>
    </subcellularLocation>
</comment>
<dbReference type="Proteomes" id="UP000035760">
    <property type="component" value="Unassembled WGS sequence"/>
</dbReference>
<reference evidence="6" key="2">
    <citation type="submission" date="2014-03" db="EMBL/GenBank/DDBJ databases">
        <title>Candidatus Competibacter-lineage genomes retrieved from metagenomes reveal functional metabolic diversity.</title>
        <authorList>
            <person name="McIlroy S.J."/>
            <person name="Albertsen M."/>
            <person name="Andresen E.K."/>
            <person name="Saunders A.M."/>
            <person name="Kristiansen R."/>
            <person name="Stokholm-Bjerregaard M."/>
            <person name="Nielsen K.L."/>
            <person name="Nielsen P.H."/>
        </authorList>
    </citation>
    <scope>NUCLEOTIDE SEQUENCE</scope>
    <source>
        <strain evidence="6">Run_A_D11</strain>
    </source>
</reference>
<dbReference type="Pfam" id="PF04172">
    <property type="entry name" value="LrgB"/>
    <property type="match status" value="1"/>
</dbReference>
<dbReference type="PANTHER" id="PTHR30249">
    <property type="entry name" value="PUTATIVE SEROTONIN TRANSPORTER"/>
    <property type="match status" value="1"/>
</dbReference>
<evidence type="ECO:0000256" key="3">
    <source>
        <dbReference type="ARBA" id="ARBA00022989"/>
    </source>
</evidence>
<keyword evidence="3 5" id="KW-1133">Transmembrane helix</keyword>
<dbReference type="AlphaFoldDB" id="W6M7J5"/>
<dbReference type="GO" id="GO:0016020">
    <property type="term" value="C:membrane"/>
    <property type="evidence" value="ECO:0007669"/>
    <property type="project" value="UniProtKB-SubCell"/>
</dbReference>
<keyword evidence="2 5" id="KW-0812">Transmembrane</keyword>
<evidence type="ECO:0000256" key="1">
    <source>
        <dbReference type="ARBA" id="ARBA00004141"/>
    </source>
</evidence>
<dbReference type="PANTHER" id="PTHR30249:SF0">
    <property type="entry name" value="PLASTIDAL GLYCOLATE_GLYCERATE TRANSLOCATOR 1, CHLOROPLASTIC"/>
    <property type="match status" value="1"/>
</dbReference>
<evidence type="ECO:0000256" key="5">
    <source>
        <dbReference type="SAM" id="Phobius"/>
    </source>
</evidence>
<sequence>MARTHRMTDLINMWVYLATSPLLWLTITLLVYLAGQWLFQRSGGRALLNPVALAISLLALLLLLTGTPYATYFSGAQFIHFLLGPATVALAVPLYLHWKRVRQLFLPLAFGLLAGSLTAILSAMGIAWWLGGSLPTVLSLAPKSVTTPVAMGIAEKIGGLPSLTAVIVILTGVIGAVAGPALLDWLRIRDDAVKGFALGVGAHGIGTARAFQISGLAGAFAGLAIGLNALLTALLVPAIIRLLHWLA</sequence>
<dbReference type="EMBL" id="CBTJ020000024">
    <property type="protein sequence ID" value="CDI01670.1"/>
    <property type="molecule type" value="Genomic_DNA"/>
</dbReference>
<accession>W6M7J5</accession>
<dbReference type="STRING" id="1400863.BN873_190064"/>